<protein>
    <submittedName>
        <fullName evidence="2">Uncharacterized protein</fullName>
    </submittedName>
</protein>
<proteinExistence type="predicted"/>
<feature type="chain" id="PRO_5003200089" evidence="1">
    <location>
        <begin position="26"/>
        <end position="227"/>
    </location>
</feature>
<evidence type="ECO:0000313" key="2">
    <source>
        <dbReference type="EMBL" id="EFV15113.1"/>
    </source>
</evidence>
<keyword evidence="3" id="KW-1185">Reference proteome</keyword>
<gene>
    <name evidence="2" type="ORF">HMPREF9336_00020</name>
</gene>
<feature type="signal peptide" evidence="1">
    <location>
        <begin position="1"/>
        <end position="25"/>
    </location>
</feature>
<dbReference type="HOGENOM" id="CLU_1219038_0_0_11"/>
<evidence type="ECO:0000256" key="1">
    <source>
        <dbReference type="SAM" id="SignalP"/>
    </source>
</evidence>
<dbReference type="STRING" id="679197.HMPREF9336_00020"/>
<dbReference type="AlphaFoldDB" id="E5XKK1"/>
<dbReference type="Proteomes" id="UP000004816">
    <property type="component" value="Unassembled WGS sequence"/>
</dbReference>
<name>E5XKK1_SEGRC</name>
<dbReference type="EMBL" id="ACZI02000003">
    <property type="protein sequence ID" value="EFV15113.1"/>
    <property type="molecule type" value="Genomic_DNA"/>
</dbReference>
<organism evidence="2 3">
    <name type="scientific">Segniliparus rugosus (strain ATCC BAA-974 / DSM 45345 / CCUG 50838 / CIP 108380 / JCM 13579 / CDC 945)</name>
    <dbReference type="NCBI Taxonomy" id="679197"/>
    <lineage>
        <taxon>Bacteria</taxon>
        <taxon>Bacillati</taxon>
        <taxon>Actinomycetota</taxon>
        <taxon>Actinomycetes</taxon>
        <taxon>Mycobacteriales</taxon>
        <taxon>Segniliparaceae</taxon>
        <taxon>Segniliparus</taxon>
    </lineage>
</organism>
<reference evidence="2 3" key="1">
    <citation type="journal article" date="2011" name="Stand. Genomic Sci.">
        <title>High quality draft genome sequence of Segniliparus rugosus CDC 945(T)= (ATCC BAA-974(T)).</title>
        <authorList>
            <person name="Earl A.M."/>
            <person name="Desjardins C.A."/>
            <person name="Fitzgerald M.G."/>
            <person name="Arachchi H.M."/>
            <person name="Zeng Q."/>
            <person name="Mehta T."/>
            <person name="Griggs A."/>
            <person name="Birren B.W."/>
            <person name="Toney N.C."/>
            <person name="Carr J."/>
            <person name="Posey J."/>
            <person name="Butler W.R."/>
        </authorList>
    </citation>
    <scope>NUCLEOTIDE SEQUENCE [LARGE SCALE GENOMIC DNA]</scope>
    <source>
        <strain evidence="3">ATCC BAA-974 / DSM 45345 / CCUG 50838 / CIP 108380 / JCM 13579 / CDC 945</strain>
    </source>
</reference>
<accession>E5XKK1</accession>
<comment type="caution">
    <text evidence="2">The sequence shown here is derived from an EMBL/GenBank/DDBJ whole genome shotgun (WGS) entry which is preliminary data.</text>
</comment>
<keyword evidence="1" id="KW-0732">Signal</keyword>
<dbReference type="RefSeq" id="WP_007466606.1">
    <property type="nucleotide sequence ID" value="NZ_KI391954.1"/>
</dbReference>
<evidence type="ECO:0000313" key="3">
    <source>
        <dbReference type="Proteomes" id="UP000004816"/>
    </source>
</evidence>
<sequence>MGKVIASVVAWLCFGALVAPGQAWADDDGPGSDSFYRIAQCPLDQLPIQLSPSQIQGVRPDQIPGLSLSLREADGWPELAANEYGTPQQDLPTGEGSFASVSLLVYTAKDPRTLRDAFDDDHRHASTDAAAGTTEALVSDDPDDYQAYPSWFVRKRAEQRAGDILCSATEHTVREALVEHDGKTYLVQICGRYSWDYPLSAEDEPDPEIADKVADQVESGLMIEARR</sequence>